<evidence type="ECO:0000313" key="10">
    <source>
        <dbReference type="EMBL" id="KCZ81874.1"/>
    </source>
</evidence>
<comment type="function">
    <text evidence="7">May be involved in the degradation of misfolded endoplasmic reticulum (ER) luminal proteins.</text>
</comment>
<evidence type="ECO:0000256" key="7">
    <source>
        <dbReference type="RuleBase" id="RU363059"/>
    </source>
</evidence>
<evidence type="ECO:0000256" key="4">
    <source>
        <dbReference type="ARBA" id="ARBA00022824"/>
    </source>
</evidence>
<name>A0A059F4E2_9MICR</name>
<evidence type="ECO:0000256" key="9">
    <source>
        <dbReference type="SAM" id="MobiDB-lite"/>
    </source>
</evidence>
<dbReference type="STRING" id="1288291.A0A059F4E2"/>
<comment type="similarity">
    <text evidence="2 7">Belongs to the derlin family.</text>
</comment>
<accession>A0A059F4E2</accession>
<evidence type="ECO:0000313" key="11">
    <source>
        <dbReference type="Proteomes" id="UP000030655"/>
    </source>
</evidence>
<feature type="transmembrane region" description="Helical" evidence="7">
    <location>
        <begin position="92"/>
        <end position="125"/>
    </location>
</feature>
<dbReference type="GO" id="GO:0005789">
    <property type="term" value="C:endoplasmic reticulum membrane"/>
    <property type="evidence" value="ECO:0007669"/>
    <property type="project" value="UniProtKB-SubCell"/>
</dbReference>
<feature type="transmembrane region" description="Helical" evidence="7">
    <location>
        <begin position="137"/>
        <end position="156"/>
    </location>
</feature>
<evidence type="ECO:0000256" key="3">
    <source>
        <dbReference type="ARBA" id="ARBA00022692"/>
    </source>
</evidence>
<dbReference type="AlphaFoldDB" id="A0A059F4E2"/>
<comment type="subcellular location">
    <subcellularLocation>
        <location evidence="1 7">Endoplasmic reticulum membrane</location>
        <topology evidence="1 7">Multi-pass membrane protein</topology>
    </subcellularLocation>
</comment>
<feature type="region of interest" description="Disordered" evidence="9">
    <location>
        <begin position="292"/>
        <end position="317"/>
    </location>
</feature>
<sequence>MTENIFTSFIANTPPMTRILGTLTVITSLLIYLEIVSSYQLMLNFKSNELYRYITSLFYFGQPNFDTILHLIFMFRYSKMLEESYIYTSDYFFFLISVIFMIYICAFLFNIIILGPILSSVITYVWTRKNPYAQLQLFGFVVFPAFYLPFVIPFFSYITERRILKGEIIGIGIGHVYYFFKFVFPTFGIDIFKTPYFLKRLFNEVEQSNNVINEVEEQQPEVNVSDDALTNSNEIIEELEEESPFEEEIEEILKNNINKEINNKEIINKEIINKETINKEINDKYYESNEVINENINDNSSEENNSENEEIKRRNQK</sequence>
<keyword evidence="11" id="KW-1185">Reference proteome</keyword>
<evidence type="ECO:0000256" key="2">
    <source>
        <dbReference type="ARBA" id="ARBA00008917"/>
    </source>
</evidence>
<gene>
    <name evidence="10" type="ORF">H312_00633</name>
</gene>
<evidence type="ECO:0000256" key="6">
    <source>
        <dbReference type="ARBA" id="ARBA00023136"/>
    </source>
</evidence>
<reference evidence="11" key="1">
    <citation type="submission" date="2013-02" db="EMBL/GenBank/DDBJ databases">
        <authorList>
            <consortium name="The Broad Institute Genome Sequencing Platform"/>
            <person name="Cuomo C."/>
            <person name="Becnel J."/>
            <person name="Sanscrainte N."/>
            <person name="Walker B."/>
            <person name="Young S.K."/>
            <person name="Zeng Q."/>
            <person name="Gargeya S."/>
            <person name="Fitzgerald M."/>
            <person name="Haas B."/>
            <person name="Abouelleil A."/>
            <person name="Alvarado L."/>
            <person name="Arachchi H.M."/>
            <person name="Berlin A.M."/>
            <person name="Chapman S.B."/>
            <person name="Dewar J."/>
            <person name="Goldberg J."/>
            <person name="Griggs A."/>
            <person name="Gujja S."/>
            <person name="Hansen M."/>
            <person name="Howarth C."/>
            <person name="Imamovic A."/>
            <person name="Larimer J."/>
            <person name="McCowan C."/>
            <person name="Murphy C."/>
            <person name="Neiman D."/>
            <person name="Pearson M."/>
            <person name="Priest M."/>
            <person name="Roberts A."/>
            <person name="Saif S."/>
            <person name="Shea T."/>
            <person name="Sisk P."/>
            <person name="Sykes S."/>
            <person name="Wortman J."/>
            <person name="Nusbaum C."/>
            <person name="Birren B."/>
        </authorList>
    </citation>
    <scope>NUCLEOTIDE SEQUENCE [LARGE SCALE GENOMIC DNA]</scope>
    <source>
        <strain evidence="11">PRA339</strain>
    </source>
</reference>
<proteinExistence type="inferred from homology"/>
<dbReference type="InterPro" id="IPR007599">
    <property type="entry name" value="DER1"/>
</dbReference>
<dbReference type="HOGENOM" id="CLU_051898_0_0_1"/>
<organism evidence="10 11">
    <name type="scientific">Anncaliia algerae PRA339</name>
    <dbReference type="NCBI Taxonomy" id="1288291"/>
    <lineage>
        <taxon>Eukaryota</taxon>
        <taxon>Fungi</taxon>
        <taxon>Fungi incertae sedis</taxon>
        <taxon>Microsporidia</taxon>
        <taxon>Tubulinosematoidea</taxon>
        <taxon>Tubulinosematidae</taxon>
        <taxon>Anncaliia</taxon>
    </lineage>
</organism>
<dbReference type="OrthoDB" id="1716531at2759"/>
<feature type="coiled-coil region" evidence="8">
    <location>
        <begin position="198"/>
        <end position="242"/>
    </location>
</feature>
<feature type="transmembrane region" description="Helical" evidence="7">
    <location>
        <begin position="53"/>
        <end position="72"/>
    </location>
</feature>
<dbReference type="Pfam" id="PF04511">
    <property type="entry name" value="DER1"/>
    <property type="match status" value="1"/>
</dbReference>
<reference evidence="10 11" key="2">
    <citation type="submission" date="2014-03" db="EMBL/GenBank/DDBJ databases">
        <title>The Genome Sequence of Anncaliia algerae insect isolate PRA339.</title>
        <authorList>
            <consortium name="The Broad Institute Genome Sequencing Platform"/>
            <consortium name="The Broad Institute Genome Sequencing Center for Infectious Disease"/>
            <person name="Cuomo C."/>
            <person name="Becnel J."/>
            <person name="Sanscrainte N."/>
            <person name="Walker B."/>
            <person name="Young S.K."/>
            <person name="Zeng Q."/>
            <person name="Gargeya S."/>
            <person name="Fitzgerald M."/>
            <person name="Haas B."/>
            <person name="Abouelleil A."/>
            <person name="Alvarado L."/>
            <person name="Arachchi H.M."/>
            <person name="Berlin A.M."/>
            <person name="Chapman S.B."/>
            <person name="Dewar J."/>
            <person name="Goldberg J."/>
            <person name="Griggs A."/>
            <person name="Gujja S."/>
            <person name="Hansen M."/>
            <person name="Howarth C."/>
            <person name="Imamovic A."/>
            <person name="Larimer J."/>
            <person name="McCowan C."/>
            <person name="Murphy C."/>
            <person name="Neiman D."/>
            <person name="Pearson M."/>
            <person name="Priest M."/>
            <person name="Roberts A."/>
            <person name="Saif S."/>
            <person name="Shea T."/>
            <person name="Sisk P."/>
            <person name="Sykes S."/>
            <person name="Wortman J."/>
            <person name="Nusbaum C."/>
            <person name="Birren B."/>
        </authorList>
    </citation>
    <scope>NUCLEOTIDE SEQUENCE [LARGE SCALE GENOMIC DNA]</scope>
    <source>
        <strain evidence="10 11">PRA339</strain>
    </source>
</reference>
<dbReference type="Proteomes" id="UP000030655">
    <property type="component" value="Unassembled WGS sequence"/>
</dbReference>
<keyword evidence="8" id="KW-0175">Coiled coil</keyword>
<dbReference type="EMBL" id="KK365135">
    <property type="protein sequence ID" value="KCZ81874.1"/>
    <property type="molecule type" value="Genomic_DNA"/>
</dbReference>
<feature type="transmembrane region" description="Helical" evidence="7">
    <location>
        <begin position="168"/>
        <end position="192"/>
    </location>
</feature>
<evidence type="ECO:0000256" key="1">
    <source>
        <dbReference type="ARBA" id="ARBA00004477"/>
    </source>
</evidence>
<keyword evidence="5 7" id="KW-1133">Transmembrane helix</keyword>
<dbReference type="GO" id="GO:0006950">
    <property type="term" value="P:response to stress"/>
    <property type="evidence" value="ECO:0007669"/>
    <property type="project" value="UniProtKB-ARBA"/>
</dbReference>
<evidence type="ECO:0000256" key="5">
    <source>
        <dbReference type="ARBA" id="ARBA00022989"/>
    </source>
</evidence>
<keyword evidence="6 7" id="KW-0472">Membrane</keyword>
<dbReference type="VEuPathDB" id="MicrosporidiaDB:H312_00633"/>
<evidence type="ECO:0000256" key="8">
    <source>
        <dbReference type="SAM" id="Coils"/>
    </source>
</evidence>
<keyword evidence="3 7" id="KW-0812">Transmembrane</keyword>
<feature type="transmembrane region" description="Helical" evidence="7">
    <location>
        <begin position="20"/>
        <end position="41"/>
    </location>
</feature>
<keyword evidence="4 7" id="KW-0256">Endoplasmic reticulum</keyword>
<protein>
    <recommendedName>
        <fullName evidence="7">Derlin</fullName>
    </recommendedName>
</protein>
<dbReference type="PANTHER" id="PTHR11009">
    <property type="entry name" value="DER1-LIKE PROTEIN, DERLIN"/>
    <property type="match status" value="1"/>
</dbReference>